<proteinExistence type="predicted"/>
<dbReference type="Proteomes" id="UP000287651">
    <property type="component" value="Unassembled WGS sequence"/>
</dbReference>
<gene>
    <name evidence="2" type="ORF">B296_00059221</name>
</gene>
<feature type="region of interest" description="Disordered" evidence="1">
    <location>
        <begin position="1"/>
        <end position="34"/>
    </location>
</feature>
<evidence type="ECO:0000313" key="2">
    <source>
        <dbReference type="EMBL" id="RRT39341.1"/>
    </source>
</evidence>
<accession>A0A426XIP5</accession>
<dbReference type="EMBL" id="AMZH03020270">
    <property type="protein sequence ID" value="RRT39341.1"/>
    <property type="molecule type" value="Genomic_DNA"/>
</dbReference>
<comment type="caution">
    <text evidence="2">The sequence shown here is derived from an EMBL/GenBank/DDBJ whole genome shotgun (WGS) entry which is preliminary data.</text>
</comment>
<feature type="compositionally biased region" description="Basic and acidic residues" evidence="1">
    <location>
        <begin position="17"/>
        <end position="34"/>
    </location>
</feature>
<organism evidence="2 3">
    <name type="scientific">Ensete ventricosum</name>
    <name type="common">Abyssinian banana</name>
    <name type="synonym">Musa ensete</name>
    <dbReference type="NCBI Taxonomy" id="4639"/>
    <lineage>
        <taxon>Eukaryota</taxon>
        <taxon>Viridiplantae</taxon>
        <taxon>Streptophyta</taxon>
        <taxon>Embryophyta</taxon>
        <taxon>Tracheophyta</taxon>
        <taxon>Spermatophyta</taxon>
        <taxon>Magnoliopsida</taxon>
        <taxon>Liliopsida</taxon>
        <taxon>Zingiberales</taxon>
        <taxon>Musaceae</taxon>
        <taxon>Ensete</taxon>
    </lineage>
</organism>
<name>A0A426XIP5_ENSVE</name>
<dbReference type="AlphaFoldDB" id="A0A426XIP5"/>
<sequence>MLMIKVSFSDEESSTPDESRFRFDGDGESELEKGELSCEMDSVLMRGSERVARIPVNVDSFGAVGDGVADDTQVQLQHPVCNTDGYRSYRVVHTGLPVDRNADRPLPGGTTNWGLTVDFDYRRSISGGINRGRKKKREKLESALLSRSLRMRDPSPAGDFFSPRKEKKCLLARGEGTR</sequence>
<evidence type="ECO:0000313" key="3">
    <source>
        <dbReference type="Proteomes" id="UP000287651"/>
    </source>
</evidence>
<protein>
    <submittedName>
        <fullName evidence="2">Uncharacterized protein</fullName>
    </submittedName>
</protein>
<reference evidence="2 3" key="1">
    <citation type="journal article" date="2014" name="Agronomy (Basel)">
        <title>A Draft Genome Sequence for Ensete ventricosum, the Drought-Tolerant Tree Against Hunger.</title>
        <authorList>
            <person name="Harrison J."/>
            <person name="Moore K.A."/>
            <person name="Paszkiewicz K."/>
            <person name="Jones T."/>
            <person name="Grant M."/>
            <person name="Ambacheew D."/>
            <person name="Muzemil S."/>
            <person name="Studholme D.J."/>
        </authorList>
    </citation>
    <scope>NUCLEOTIDE SEQUENCE [LARGE SCALE GENOMIC DNA]</scope>
</reference>
<feature type="region of interest" description="Disordered" evidence="1">
    <location>
        <begin position="145"/>
        <end position="166"/>
    </location>
</feature>
<evidence type="ECO:0000256" key="1">
    <source>
        <dbReference type="SAM" id="MobiDB-lite"/>
    </source>
</evidence>